<comment type="cofactor">
    <cofactor evidence="2 16">
        <name>heme</name>
        <dbReference type="ChEBI" id="CHEBI:30413"/>
    </cofactor>
</comment>
<comment type="similarity">
    <text evidence="4">In the N-terminal section; belongs to the cytochrome P450 family.</text>
</comment>
<dbReference type="GO" id="GO:0016705">
    <property type="term" value="F:oxidoreductase activity, acting on paired donors, with incorporation or reduction of molecular oxygen"/>
    <property type="evidence" value="ECO:0007669"/>
    <property type="project" value="InterPro"/>
</dbReference>
<evidence type="ECO:0000256" key="4">
    <source>
        <dbReference type="ARBA" id="ARBA00010018"/>
    </source>
</evidence>
<dbReference type="PRINTS" id="PR00463">
    <property type="entry name" value="EP450I"/>
</dbReference>
<evidence type="ECO:0000256" key="11">
    <source>
        <dbReference type="ARBA" id="ARBA00022827"/>
    </source>
</evidence>
<evidence type="ECO:0000256" key="13">
    <source>
        <dbReference type="ARBA" id="ARBA00023002"/>
    </source>
</evidence>
<dbReference type="GO" id="GO:0020037">
    <property type="term" value="F:heme binding"/>
    <property type="evidence" value="ECO:0007669"/>
    <property type="project" value="InterPro"/>
</dbReference>
<proteinExistence type="inferred from homology"/>
<keyword evidence="11" id="KW-0274">FAD</keyword>
<accession>A0A2G3PR13</accession>
<sequence length="443" mass="49114">MSARAPMQALVDIAPKVGPLFETTTLGARYVLAVGAEVVAEINDEKRFAKHLGPELEGLVPAAGNGLFTATNEDPEWAAAHQLLIPAFSQNSMRNYHPVMVDVVAELVAKWDRRIGKPVDVSADMTRVALETISRSAAGHSFDSLQSTGTHPFVRHMVGALQGSSIEAFLRRSWLPKWTATLAERRVRRHGDHMKDIVDTIVAERRRSSAETSDLLALMLAPGPDGNPVLNEENIRHQLITFLIAGHETTAGAMSFALHHLSGRPDVVASIREEVDRVWGDADRPTFEQITKLRYVRRVLDETLRLHPTVPGYFRQARQATTLCTGYQVAAGDWFLVLVGGLHRDPAWGPNPDLFDPDRFLPDRVRARPAHLYKPFGTGLRACIGRQFAIHEAVLTLASLTRQYDLAAEPGYRLQTSERLTSIPRGLRLTPTPAVRVPQLSQW</sequence>
<evidence type="ECO:0000256" key="10">
    <source>
        <dbReference type="ARBA" id="ARBA00022723"/>
    </source>
</evidence>
<gene>
    <name evidence="18" type="ORF">CSW57_02770</name>
</gene>
<evidence type="ECO:0000313" key="19">
    <source>
        <dbReference type="Proteomes" id="UP000225108"/>
    </source>
</evidence>
<evidence type="ECO:0000256" key="14">
    <source>
        <dbReference type="ARBA" id="ARBA00023004"/>
    </source>
</evidence>
<keyword evidence="10 16" id="KW-0479">Metal-binding</keyword>
<comment type="cofactor">
    <cofactor evidence="3">
        <name>FAD</name>
        <dbReference type="ChEBI" id="CHEBI:57692"/>
    </cofactor>
</comment>
<evidence type="ECO:0000256" key="15">
    <source>
        <dbReference type="ARBA" id="ARBA00023033"/>
    </source>
</evidence>
<dbReference type="SUPFAM" id="SSF48264">
    <property type="entry name" value="Cytochrome P450"/>
    <property type="match status" value="1"/>
</dbReference>
<dbReference type="InterPro" id="IPR050121">
    <property type="entry name" value="Cytochrome_P450_monoxygenase"/>
</dbReference>
<evidence type="ECO:0000256" key="2">
    <source>
        <dbReference type="ARBA" id="ARBA00001971"/>
    </source>
</evidence>
<evidence type="ECO:0000256" key="12">
    <source>
        <dbReference type="ARBA" id="ARBA00022857"/>
    </source>
</evidence>
<evidence type="ECO:0000313" key="18">
    <source>
        <dbReference type="EMBL" id="PHV68190.1"/>
    </source>
</evidence>
<dbReference type="GO" id="GO:0005506">
    <property type="term" value="F:iron ion binding"/>
    <property type="evidence" value="ECO:0007669"/>
    <property type="project" value="InterPro"/>
</dbReference>
<name>A0A2G3PR13_WILMA</name>
<feature type="binding site" description="axial binding residue" evidence="16">
    <location>
        <position position="383"/>
    </location>
    <ligand>
        <name>heme</name>
        <dbReference type="ChEBI" id="CHEBI:30413"/>
    </ligand>
    <ligandPart>
        <name>Fe</name>
        <dbReference type="ChEBI" id="CHEBI:18248"/>
    </ligandPart>
</feature>
<keyword evidence="12" id="KW-0521">NADP</keyword>
<evidence type="ECO:0000256" key="8">
    <source>
        <dbReference type="ARBA" id="ARBA00022630"/>
    </source>
</evidence>
<dbReference type="AlphaFoldDB" id="A0A2G3PR13"/>
<reference evidence="18 19" key="1">
    <citation type="submission" date="2017-10" db="EMBL/GenBank/DDBJ databases">
        <title>The draft genome sequence of Williamsia sp. BULT 1.1 isolated from the semi-arid grassland soils from South Africa.</title>
        <authorList>
            <person name="Kabwe M.H."/>
            <person name="Govender N."/>
            <person name="Mutseka Lunga P."/>
            <person name="Vikram S."/>
            <person name="Makhalanyane T.P."/>
        </authorList>
    </citation>
    <scope>NUCLEOTIDE SEQUENCE [LARGE SCALE GENOMIC DNA]</scope>
    <source>
        <strain evidence="18 19">BULT 1.1</strain>
    </source>
</reference>
<keyword evidence="7 16" id="KW-0349">Heme</keyword>
<comment type="similarity">
    <text evidence="5 17">Belongs to the cytochrome P450 family.</text>
</comment>
<evidence type="ECO:0000256" key="16">
    <source>
        <dbReference type="PIRSR" id="PIRSR602401-1"/>
    </source>
</evidence>
<comment type="cofactor">
    <cofactor evidence="1">
        <name>FMN</name>
        <dbReference type="ChEBI" id="CHEBI:58210"/>
    </cofactor>
</comment>
<dbReference type="PROSITE" id="PS00086">
    <property type="entry name" value="CYTOCHROME_P450"/>
    <property type="match status" value="1"/>
</dbReference>
<dbReference type="PANTHER" id="PTHR24305:SF166">
    <property type="entry name" value="CYTOCHROME P450 12A4, MITOCHONDRIAL-RELATED"/>
    <property type="match status" value="1"/>
</dbReference>
<dbReference type="InterPro" id="IPR036396">
    <property type="entry name" value="Cyt_P450_sf"/>
</dbReference>
<dbReference type="PANTHER" id="PTHR24305">
    <property type="entry name" value="CYTOCHROME P450"/>
    <property type="match status" value="1"/>
</dbReference>
<dbReference type="Proteomes" id="UP000225108">
    <property type="component" value="Unassembled WGS sequence"/>
</dbReference>
<dbReference type="FunFam" id="1.10.630.10:FF:000040">
    <property type="entry name" value="Bifunctional cytochrome P450/NADPH--P450 reductase"/>
    <property type="match status" value="1"/>
</dbReference>
<keyword evidence="9" id="KW-0288">FMN</keyword>
<keyword evidence="6" id="KW-0813">Transport</keyword>
<evidence type="ECO:0000256" key="5">
    <source>
        <dbReference type="ARBA" id="ARBA00010617"/>
    </source>
</evidence>
<keyword evidence="14 16" id="KW-0408">Iron</keyword>
<evidence type="ECO:0000256" key="1">
    <source>
        <dbReference type="ARBA" id="ARBA00001917"/>
    </source>
</evidence>
<comment type="caution">
    <text evidence="18">The sequence shown here is derived from an EMBL/GenBank/DDBJ whole genome shotgun (WGS) entry which is preliminary data.</text>
</comment>
<dbReference type="Pfam" id="PF00067">
    <property type="entry name" value="p450"/>
    <property type="match status" value="1"/>
</dbReference>
<organism evidence="18 19">
    <name type="scientific">Williamsia marianensis</name>
    <dbReference type="NCBI Taxonomy" id="85044"/>
    <lineage>
        <taxon>Bacteria</taxon>
        <taxon>Bacillati</taxon>
        <taxon>Actinomycetota</taxon>
        <taxon>Actinomycetes</taxon>
        <taxon>Mycobacteriales</taxon>
        <taxon>Nocardiaceae</taxon>
        <taxon>Williamsia</taxon>
    </lineage>
</organism>
<dbReference type="InterPro" id="IPR002401">
    <property type="entry name" value="Cyt_P450_E_grp-I"/>
</dbReference>
<dbReference type="InterPro" id="IPR017972">
    <property type="entry name" value="Cyt_P450_CS"/>
</dbReference>
<dbReference type="EMBL" id="PEBD01000004">
    <property type="protein sequence ID" value="PHV68190.1"/>
    <property type="molecule type" value="Genomic_DNA"/>
</dbReference>
<keyword evidence="15 17" id="KW-0503">Monooxygenase</keyword>
<keyword evidence="8" id="KW-0285">Flavoprotein</keyword>
<protein>
    <submittedName>
        <fullName evidence="18">Cytochrome P450</fullName>
    </submittedName>
</protein>
<evidence type="ECO:0000256" key="7">
    <source>
        <dbReference type="ARBA" id="ARBA00022617"/>
    </source>
</evidence>
<dbReference type="InterPro" id="IPR001128">
    <property type="entry name" value="Cyt_P450"/>
</dbReference>
<dbReference type="Gene3D" id="1.10.630.10">
    <property type="entry name" value="Cytochrome P450"/>
    <property type="match status" value="1"/>
</dbReference>
<keyword evidence="13 17" id="KW-0560">Oxidoreductase</keyword>
<evidence type="ECO:0000256" key="9">
    <source>
        <dbReference type="ARBA" id="ARBA00022643"/>
    </source>
</evidence>
<evidence type="ECO:0000256" key="6">
    <source>
        <dbReference type="ARBA" id="ARBA00022448"/>
    </source>
</evidence>
<evidence type="ECO:0000256" key="3">
    <source>
        <dbReference type="ARBA" id="ARBA00001974"/>
    </source>
</evidence>
<dbReference type="PRINTS" id="PR00385">
    <property type="entry name" value="P450"/>
</dbReference>
<dbReference type="GO" id="GO:0004497">
    <property type="term" value="F:monooxygenase activity"/>
    <property type="evidence" value="ECO:0007669"/>
    <property type="project" value="UniProtKB-KW"/>
</dbReference>
<evidence type="ECO:0000256" key="17">
    <source>
        <dbReference type="RuleBase" id="RU000461"/>
    </source>
</evidence>